<dbReference type="InterPro" id="IPR008928">
    <property type="entry name" value="6-hairpin_glycosidase_sf"/>
</dbReference>
<dbReference type="Pfam" id="PF17390">
    <property type="entry name" value="Bac_rhamnosid_C"/>
    <property type="match status" value="1"/>
</dbReference>
<dbReference type="Pfam" id="PF08531">
    <property type="entry name" value="Bac_rhamnosid_N"/>
    <property type="match status" value="1"/>
</dbReference>
<dbReference type="Pfam" id="PF17389">
    <property type="entry name" value="Bac_rhamnosid6H"/>
    <property type="match status" value="1"/>
</dbReference>
<dbReference type="InterPro" id="IPR016007">
    <property type="entry name" value="Alpha_rhamnosid"/>
</dbReference>
<dbReference type="EC" id="3.2.1.40" evidence="2"/>
<dbReference type="SUPFAM" id="SSF48208">
    <property type="entry name" value="Six-hairpin glycosidases"/>
    <property type="match status" value="1"/>
</dbReference>
<sequence>MTTTVIAEIWLENRRGSSALGIGESRPRLSWQLSGWDTPAAVDIELNDNSGELHVEAVDPTTTRLIDWPFSPLRSRTQVQVRLHITQQDGGESWSEPLTIEAGLLERDDWAVPFISPSPSAAAGTLRPGFLLRADFDPADLGTDSARISRARIYSTAHGMYELEINGAPVSDELLAPGWTSYSHRLRYQTTDVTRRLRPGGNTVGVWLADGWYRGRIGFDGGVWDAYGPDVSVLLQLELTLDSGTVIRVPLENSWRYRVSPIQATGLYEGETYDARELPIGWSTPDFDSADWATPHRLELSDYPAEIEAPTGPPVRVTETLRPTSTELLPSGRIRLDFGQNIAGRLRIRVSGPAGHQLRLHHAEVIEDGLLGIRPLRTAISIDTYTCSGDGFEEWSPRFTIHGFQYAELENWPGDTDGIDVEAVVIHTDMERTGWFDSSHAGLNRLHENVVWSMRDNFVDLPTDCPQRDERAGWTGDIQVFTPTALSLYGAHGTLTGWLRDLAFEQRDQGHVPNFVPWIECGFPNFPTAAWGDAAVIVPWELYRHDGDPRILADQYDSMKAWVDLVSSLTGGTGLWNTGFQLGDWLDPAAPPENPGTSQTDKYLVATAYHVKTARILADVAQILGHTADAERYRVMADTAAAAFGDEYLSETGRVVSDTVTSIAIALVFDLFASEEQAAHAGRRLNDLVRASGFHITTGFVGTPIICDALTIAGSVDSAYRLLLQDELPSWLYPVSMGATTIWERWDSMLPDGSINPGGMTSFNHYALGAVADFMHRVVAGLSTEGVGSRRLRIAPRPGGGLTHASAEHRGPLGTASVAWTRVGTTFDLDVEVPAGATATVVLPGSTGEGLPVGPGRHHFSSTFTPAEQDQRELSS</sequence>
<dbReference type="Pfam" id="PF05592">
    <property type="entry name" value="Bac_rhamnosid"/>
    <property type="match status" value="1"/>
</dbReference>
<evidence type="ECO:0000256" key="2">
    <source>
        <dbReference type="ARBA" id="ARBA00012652"/>
    </source>
</evidence>
<reference evidence="9 10" key="1">
    <citation type="submission" date="2017-04" db="EMBL/GenBank/DDBJ databases">
        <title>Comparative genome analysis of Subtercola boreus.</title>
        <authorList>
            <person name="Cho Y.-J."/>
            <person name="Cho A."/>
            <person name="Kim O.-S."/>
            <person name="Lee J.-I."/>
        </authorList>
    </citation>
    <scope>NUCLEOTIDE SEQUENCE [LARGE SCALE GENOMIC DNA]</scope>
    <source>
        <strain evidence="9 10">P27444</strain>
    </source>
</reference>
<dbReference type="InterPro" id="IPR035396">
    <property type="entry name" value="Bac_rhamnosid6H"/>
</dbReference>
<dbReference type="GO" id="GO:0005975">
    <property type="term" value="P:carbohydrate metabolic process"/>
    <property type="evidence" value="ECO:0007669"/>
    <property type="project" value="InterPro"/>
</dbReference>
<comment type="caution">
    <text evidence="9">The sequence shown here is derived from an EMBL/GenBank/DDBJ whole genome shotgun (WGS) entry which is preliminary data.</text>
</comment>
<feature type="domain" description="Alpha-L-rhamnosidase six-hairpin glycosidase" evidence="7">
    <location>
        <begin position="431"/>
        <end position="779"/>
    </location>
</feature>
<dbReference type="InterPro" id="IPR012341">
    <property type="entry name" value="6hp_glycosidase-like_sf"/>
</dbReference>
<dbReference type="Gene3D" id="1.50.10.10">
    <property type="match status" value="1"/>
</dbReference>
<dbReference type="InterPro" id="IPR008902">
    <property type="entry name" value="Rhamnosid_concanavalin"/>
</dbReference>
<evidence type="ECO:0000259" key="5">
    <source>
        <dbReference type="Pfam" id="PF05592"/>
    </source>
</evidence>
<dbReference type="PANTHER" id="PTHR33307">
    <property type="entry name" value="ALPHA-RHAMNOSIDASE (EUROFUNG)"/>
    <property type="match status" value="1"/>
</dbReference>
<feature type="domain" description="Alpha-L-rhamnosidase concanavalin-like" evidence="5">
    <location>
        <begin position="330"/>
        <end position="427"/>
    </location>
</feature>
<evidence type="ECO:0000313" key="9">
    <source>
        <dbReference type="EMBL" id="RFA13280.1"/>
    </source>
</evidence>
<dbReference type="GO" id="GO:0030596">
    <property type="term" value="F:alpha-L-rhamnosidase activity"/>
    <property type="evidence" value="ECO:0007669"/>
    <property type="project" value="UniProtKB-EC"/>
</dbReference>
<dbReference type="Proteomes" id="UP000256709">
    <property type="component" value="Unassembled WGS sequence"/>
</dbReference>
<keyword evidence="3" id="KW-0378">Hydrolase</keyword>
<organism evidence="9 10">
    <name type="scientific">Subtercola boreus</name>
    <dbReference type="NCBI Taxonomy" id="120213"/>
    <lineage>
        <taxon>Bacteria</taxon>
        <taxon>Bacillati</taxon>
        <taxon>Actinomycetota</taxon>
        <taxon>Actinomycetes</taxon>
        <taxon>Micrococcales</taxon>
        <taxon>Microbacteriaceae</taxon>
        <taxon>Subtercola</taxon>
    </lineage>
</organism>
<dbReference type="EMBL" id="NBXA01000019">
    <property type="protein sequence ID" value="RFA13280.1"/>
    <property type="molecule type" value="Genomic_DNA"/>
</dbReference>
<feature type="domain" description="Alpha-L-rhamnosidase C-terminal" evidence="8">
    <location>
        <begin position="781"/>
        <end position="849"/>
    </location>
</feature>
<evidence type="ECO:0000259" key="8">
    <source>
        <dbReference type="Pfam" id="PF17390"/>
    </source>
</evidence>
<dbReference type="Gene3D" id="2.60.120.260">
    <property type="entry name" value="Galactose-binding domain-like"/>
    <property type="match status" value="2"/>
</dbReference>
<dbReference type="Gene3D" id="2.60.40.10">
    <property type="entry name" value="Immunoglobulins"/>
    <property type="match status" value="1"/>
</dbReference>
<proteinExistence type="predicted"/>
<evidence type="ECO:0000256" key="1">
    <source>
        <dbReference type="ARBA" id="ARBA00001445"/>
    </source>
</evidence>
<feature type="region of interest" description="Disordered" evidence="4">
    <location>
        <begin position="846"/>
        <end position="876"/>
    </location>
</feature>
<dbReference type="PANTHER" id="PTHR33307:SF6">
    <property type="entry name" value="ALPHA-RHAMNOSIDASE (EUROFUNG)-RELATED"/>
    <property type="match status" value="1"/>
</dbReference>
<dbReference type="InterPro" id="IPR013737">
    <property type="entry name" value="Bac_rhamnosid_N"/>
</dbReference>
<dbReference type="InterPro" id="IPR013783">
    <property type="entry name" value="Ig-like_fold"/>
</dbReference>
<comment type="catalytic activity">
    <reaction evidence="1">
        <text>Hydrolysis of terminal non-reducing alpha-L-rhamnose residues in alpha-L-rhamnosides.</text>
        <dbReference type="EC" id="3.2.1.40"/>
    </reaction>
</comment>
<evidence type="ECO:0000256" key="3">
    <source>
        <dbReference type="ARBA" id="ARBA00022801"/>
    </source>
</evidence>
<dbReference type="AlphaFoldDB" id="A0A3E0VUE8"/>
<dbReference type="Pfam" id="PF25788">
    <property type="entry name" value="Ig_Rha78A_N"/>
    <property type="match status" value="1"/>
</dbReference>
<evidence type="ECO:0000313" key="10">
    <source>
        <dbReference type="Proteomes" id="UP000256709"/>
    </source>
</evidence>
<dbReference type="InterPro" id="IPR035398">
    <property type="entry name" value="Bac_rhamnosid_C"/>
</dbReference>
<protein>
    <recommendedName>
        <fullName evidence="2">alpha-L-rhamnosidase</fullName>
        <ecNumber evidence="2">3.2.1.40</ecNumber>
    </recommendedName>
</protein>
<name>A0A3E0VUE8_9MICO</name>
<evidence type="ECO:0000259" key="7">
    <source>
        <dbReference type="Pfam" id="PF17389"/>
    </source>
</evidence>
<gene>
    <name evidence="9" type="ORF">B7R21_08570</name>
</gene>
<dbReference type="PIRSF" id="PIRSF010631">
    <property type="entry name" value="A-rhamnsds"/>
    <property type="match status" value="1"/>
</dbReference>
<evidence type="ECO:0000256" key="4">
    <source>
        <dbReference type="SAM" id="MobiDB-lite"/>
    </source>
</evidence>
<feature type="domain" description="Bacterial alpha-L-rhamnosidase N-terminal" evidence="6">
    <location>
        <begin position="147"/>
        <end position="319"/>
    </location>
</feature>
<dbReference type="Gene3D" id="2.60.420.10">
    <property type="entry name" value="Maltose phosphorylase, domain 3"/>
    <property type="match status" value="1"/>
</dbReference>
<evidence type="ECO:0000259" key="6">
    <source>
        <dbReference type="Pfam" id="PF08531"/>
    </source>
</evidence>
<accession>A0A3E0VUE8</accession>